<dbReference type="InterPro" id="IPR052526">
    <property type="entry name" value="HTH-type_Bedaq_tolerance"/>
</dbReference>
<organism evidence="2 3">
    <name type="scientific">Nocardia sputorum</name>
    <dbReference type="NCBI Taxonomy" id="2984338"/>
    <lineage>
        <taxon>Bacteria</taxon>
        <taxon>Bacillati</taxon>
        <taxon>Actinomycetota</taxon>
        <taxon>Actinomycetes</taxon>
        <taxon>Mycobacteriales</taxon>
        <taxon>Nocardiaceae</taxon>
        <taxon>Nocardia</taxon>
    </lineage>
</organism>
<name>A0ABM8CWE8_9NOCA</name>
<dbReference type="PROSITE" id="PS50995">
    <property type="entry name" value="HTH_MARR_2"/>
    <property type="match status" value="1"/>
</dbReference>
<evidence type="ECO:0000259" key="1">
    <source>
        <dbReference type="PROSITE" id="PS50995"/>
    </source>
</evidence>
<dbReference type="SMART" id="SM00347">
    <property type="entry name" value="HTH_MARR"/>
    <property type="match status" value="1"/>
</dbReference>
<dbReference type="InterPro" id="IPR036390">
    <property type="entry name" value="WH_DNA-bd_sf"/>
</dbReference>
<dbReference type="EMBL" id="AP026978">
    <property type="protein sequence ID" value="BDT99243.1"/>
    <property type="molecule type" value="Genomic_DNA"/>
</dbReference>
<dbReference type="Proteomes" id="UP001317870">
    <property type="component" value="Chromosome"/>
</dbReference>
<dbReference type="InterPro" id="IPR036388">
    <property type="entry name" value="WH-like_DNA-bd_sf"/>
</dbReference>
<evidence type="ECO:0000313" key="3">
    <source>
        <dbReference type="Proteomes" id="UP001317870"/>
    </source>
</evidence>
<accession>A0ABM8CWE8</accession>
<keyword evidence="3" id="KW-1185">Reference proteome</keyword>
<dbReference type="InterPro" id="IPR000835">
    <property type="entry name" value="HTH_MarR-typ"/>
</dbReference>
<sequence>MSAVDAADAAALAATATRLRIALTVILRRIRRDPNECRLSATQWAVLGRLHRCGAMAAVDLARLEMLRPQTMRNVVDGLRDQGLIAGVRDPIDGRRVNLMLTDDGLAWVCGQQESLNNALARVLSENLPTDELSKVHEALDLLERMAYG</sequence>
<protein>
    <submittedName>
        <fullName evidence="2">MarR family transcriptional regulator</fullName>
    </submittedName>
</protein>
<dbReference type="Gene3D" id="1.10.10.10">
    <property type="entry name" value="Winged helix-like DNA-binding domain superfamily/Winged helix DNA-binding domain"/>
    <property type="match status" value="1"/>
</dbReference>
<dbReference type="RefSeq" id="WP_281879372.1">
    <property type="nucleotide sequence ID" value="NZ_AP026978.1"/>
</dbReference>
<reference evidence="2 3" key="1">
    <citation type="submission" date="2022-11" db="EMBL/GenBank/DDBJ databases">
        <title>Genome Sequencing of Nocardia sp. ON39_IFM12276 and assembly.</title>
        <authorList>
            <person name="Shimojima M."/>
            <person name="Toyokawa M."/>
            <person name="Uesaka K."/>
        </authorList>
    </citation>
    <scope>NUCLEOTIDE SEQUENCE [LARGE SCALE GENOMIC DNA]</scope>
    <source>
        <strain evidence="2 3">IFM 12276</strain>
    </source>
</reference>
<dbReference type="SUPFAM" id="SSF46785">
    <property type="entry name" value="Winged helix' DNA-binding domain"/>
    <property type="match status" value="1"/>
</dbReference>
<dbReference type="PANTHER" id="PTHR39515">
    <property type="entry name" value="CONSERVED PROTEIN"/>
    <property type="match status" value="1"/>
</dbReference>
<feature type="domain" description="HTH marR-type" evidence="1">
    <location>
        <begin position="9"/>
        <end position="148"/>
    </location>
</feature>
<dbReference type="Pfam" id="PF01047">
    <property type="entry name" value="MarR"/>
    <property type="match status" value="1"/>
</dbReference>
<gene>
    <name evidence="2" type="ORF">IFM12276_22720</name>
</gene>
<proteinExistence type="predicted"/>
<dbReference type="PANTHER" id="PTHR39515:SF2">
    <property type="entry name" value="HTH-TYPE TRANSCRIPTIONAL REGULATOR RV0880"/>
    <property type="match status" value="1"/>
</dbReference>
<evidence type="ECO:0000313" key="2">
    <source>
        <dbReference type="EMBL" id="BDT99243.1"/>
    </source>
</evidence>